<gene>
    <name evidence="2" type="ORF">IDJ77_16340</name>
</gene>
<keyword evidence="3" id="KW-1185">Reference proteome</keyword>
<name>A0ABR7WSU4_9SPHI</name>
<evidence type="ECO:0000313" key="3">
    <source>
        <dbReference type="Proteomes" id="UP000606600"/>
    </source>
</evidence>
<protein>
    <submittedName>
        <fullName evidence="2">DUF4297 domain-containing protein</fullName>
    </submittedName>
</protein>
<comment type="caution">
    <text evidence="2">The sequence shown here is derived from an EMBL/GenBank/DDBJ whole genome shotgun (WGS) entry which is preliminary data.</text>
</comment>
<proteinExistence type="predicted"/>
<dbReference type="InterPro" id="IPR025382">
    <property type="entry name" value="Cap4-like_endonuclease_dom"/>
</dbReference>
<feature type="domain" description="CD-NTase associated protein 4-like DNA endonuclease" evidence="1">
    <location>
        <begin position="17"/>
        <end position="157"/>
    </location>
</feature>
<evidence type="ECO:0000259" key="1">
    <source>
        <dbReference type="Pfam" id="PF14130"/>
    </source>
</evidence>
<accession>A0ABR7WSU4</accession>
<reference evidence="2 3" key="1">
    <citation type="submission" date="2020-09" db="EMBL/GenBank/DDBJ databases">
        <title>Novel species of Mucilaginibacter isolated from a glacier on the Tibetan Plateau.</title>
        <authorList>
            <person name="Liu Q."/>
            <person name="Xin Y.-H."/>
        </authorList>
    </citation>
    <scope>NUCLEOTIDE SEQUENCE [LARGE SCALE GENOMIC DNA]</scope>
    <source>
        <strain evidence="2 3">ZT4R22</strain>
    </source>
</reference>
<organism evidence="2 3">
    <name type="scientific">Mucilaginibacter pankratovii</name>
    <dbReference type="NCBI Taxonomy" id="2772110"/>
    <lineage>
        <taxon>Bacteria</taxon>
        <taxon>Pseudomonadati</taxon>
        <taxon>Bacteroidota</taxon>
        <taxon>Sphingobacteriia</taxon>
        <taxon>Sphingobacteriales</taxon>
        <taxon>Sphingobacteriaceae</taxon>
        <taxon>Mucilaginibacter</taxon>
    </lineage>
</organism>
<dbReference type="Proteomes" id="UP000606600">
    <property type="component" value="Unassembled WGS sequence"/>
</dbReference>
<dbReference type="Pfam" id="PF14130">
    <property type="entry name" value="Cap4_nuclease"/>
    <property type="match status" value="1"/>
</dbReference>
<dbReference type="EMBL" id="JACWMY010000008">
    <property type="protein sequence ID" value="MBD1365384.1"/>
    <property type="molecule type" value="Genomic_DNA"/>
</dbReference>
<evidence type="ECO:0000313" key="2">
    <source>
        <dbReference type="EMBL" id="MBD1365384.1"/>
    </source>
</evidence>
<sequence length="914" mass="104504">MSTNLLNLFSKATDATATEQGFHYQKLKTLKTWLENRIAGKDELIFCDTDDDIVQRDTAAGATKFRQVKLYSTNFSFSTDEVTKSLANFFMLYTQGEYLFEEVVFAFETNAGIAKETRGNDADLLREWAEHQGDLSDELLERCVTRVKQILDPYIADGYAKEKAKDHEGLFLKAKNLYERLPDDFWRSFVKSVRWEFDVIPRDTAIPQLTAEIAQLIGQLPLPVNTKQVSSYIADLHWEIVQRTIDKDPERRVLSNGLLDYLILHHGDKESHWYAALFDKWSADPKVGRFHVGSFLEVVSATRHCRWNLIETGHAPLWLEVMQQFIRLPDIPIPFKRKAIYEYLFLKMQAARAKGEADASMAADAPLVVEYFEHLEERHELADIEEDISFLQIVTAESKITEGFADDAAIEAWTEKLRSSINTHLNNARDVNEHCLMLEMKGTALMSLRHGMHDIEKVKAAMDIFRQIVPLLPSANHYTISLLSELLKQMADVYRLLGEKFENMVDEIERFRLEIAMAAPETDRRLKAAKDLVQSGATLLAAGGTRNFLRALTIFHKVVEVWRMQETMDAHVLALLGIGQVYHALGANFAGKYYALCAIWSAWHTGDEKVMAKLGDCYGMVFHADYLQGAWFSALGEYLPYMNYQKELKNGGHLTDDRVIKNFLDLVLILESAEKVHPDLVHLINDYKTRLGDLYTKEMAYLVEPLQAHLKATEDHRSFVVERVMDAPFNDAGAERFIRFKMLGPTWEIRFQNDHVMTAIAEEFAAVLQVILCEIGRSGKDIALPEKTICINIEQCDGQMEWPVLEGEIWTLRIPAADKHEPGTIRMHYAGVGNHVRSILSEISLLPKDEVETFYLSLLKERQMGQKALSVTSYQRAYFQAMDEEIFDLLARRHFSQVPGRFDHPLIDTLAVTA</sequence>
<dbReference type="RefSeq" id="WP_191190044.1">
    <property type="nucleotide sequence ID" value="NZ_JACWMY010000008.1"/>
</dbReference>